<keyword evidence="1" id="KW-0472">Membrane</keyword>
<evidence type="ECO:0000313" key="3">
    <source>
        <dbReference type="Proteomes" id="UP001226577"/>
    </source>
</evidence>
<keyword evidence="1" id="KW-0812">Transmembrane</keyword>
<gene>
    <name evidence="2" type="ORF">J2X98_004034</name>
</gene>
<feature type="transmembrane region" description="Helical" evidence="1">
    <location>
        <begin position="137"/>
        <end position="162"/>
    </location>
</feature>
<proteinExistence type="predicted"/>
<name>A0ABT9RYV4_9MICC</name>
<dbReference type="Proteomes" id="UP001226577">
    <property type="component" value="Unassembled WGS sequence"/>
</dbReference>
<feature type="transmembrane region" description="Helical" evidence="1">
    <location>
        <begin position="169"/>
        <end position="190"/>
    </location>
</feature>
<feature type="transmembrane region" description="Helical" evidence="1">
    <location>
        <begin position="33"/>
        <end position="53"/>
    </location>
</feature>
<feature type="transmembrane region" description="Helical" evidence="1">
    <location>
        <begin position="65"/>
        <end position="84"/>
    </location>
</feature>
<evidence type="ECO:0000256" key="1">
    <source>
        <dbReference type="SAM" id="Phobius"/>
    </source>
</evidence>
<comment type="caution">
    <text evidence="2">The sequence shown here is derived from an EMBL/GenBank/DDBJ whole genome shotgun (WGS) entry which is preliminary data.</text>
</comment>
<accession>A0ABT9RYV4</accession>
<evidence type="ECO:0000313" key="2">
    <source>
        <dbReference type="EMBL" id="MDP9890420.1"/>
    </source>
</evidence>
<feature type="transmembrane region" description="Helical" evidence="1">
    <location>
        <begin position="6"/>
        <end position="26"/>
    </location>
</feature>
<dbReference type="RefSeq" id="WP_307311669.1">
    <property type="nucleotide sequence ID" value="NZ_JAUSRE010000027.1"/>
</dbReference>
<protein>
    <recommendedName>
        <fullName evidence="4">Histidine kinase N-terminal 7TM region domain-containing protein</fullName>
    </recommendedName>
</protein>
<organism evidence="2 3">
    <name type="scientific">Pseudarthrobacter enclensis</name>
    <dbReference type="NCBI Taxonomy" id="993070"/>
    <lineage>
        <taxon>Bacteria</taxon>
        <taxon>Bacillati</taxon>
        <taxon>Actinomycetota</taxon>
        <taxon>Actinomycetes</taxon>
        <taxon>Micrococcales</taxon>
        <taxon>Micrococcaceae</taxon>
        <taxon>Pseudarthrobacter</taxon>
    </lineage>
</organism>
<evidence type="ECO:0008006" key="4">
    <source>
        <dbReference type="Google" id="ProtNLM"/>
    </source>
</evidence>
<keyword evidence="1" id="KW-1133">Transmembrane helix</keyword>
<keyword evidence="3" id="KW-1185">Reference proteome</keyword>
<feature type="transmembrane region" description="Helical" evidence="1">
    <location>
        <begin position="96"/>
        <end position="117"/>
    </location>
</feature>
<dbReference type="EMBL" id="JAUSRE010000027">
    <property type="protein sequence ID" value="MDP9890420.1"/>
    <property type="molecule type" value="Genomic_DNA"/>
</dbReference>
<sequence>MMRELATLMLYLTGLILVLRAPYALGVRASRPGWLAGTCGLIAIICLGFVVPVPTLDAAMGSMGYWNLLGATSTTSAFHFMYRAILIHTSKDSPPYYRRVLGLGIITYSAAFTMIAGEQNRFTSVEAFIAALIRQPWTALYLSVYLSLVAIIAALSLAAILSSANRSKIFVAGFSLVVLGNAVDVVLLWMQHFNVVSMALSTLLYSVYVSAFFSGAILLCVGFLRGSVRSLREFCTFLAYALRLRRILGRAGQDKRPLLDVARQPKIACYQMLIHVRDLVTLKGFALNTPEVSLTHKADALLIDSPIKSST</sequence>
<reference evidence="2 3" key="1">
    <citation type="submission" date="2023-07" db="EMBL/GenBank/DDBJ databases">
        <title>Sorghum-associated microbial communities from plants grown in Nebraska, USA.</title>
        <authorList>
            <person name="Schachtman D."/>
        </authorList>
    </citation>
    <scope>NUCLEOTIDE SEQUENCE [LARGE SCALE GENOMIC DNA]</scope>
    <source>
        <strain evidence="2 3">CC222</strain>
    </source>
</reference>
<feature type="transmembrane region" description="Helical" evidence="1">
    <location>
        <begin position="202"/>
        <end position="224"/>
    </location>
</feature>